<dbReference type="AlphaFoldDB" id="A0A9N9X298"/>
<protein>
    <recommendedName>
        <fullName evidence="1">HAT C-terminal dimerisation domain-containing protein</fullName>
    </recommendedName>
</protein>
<name>A0A9N9X298_PHACE</name>
<keyword evidence="3" id="KW-1185">Reference proteome</keyword>
<sequence>MTNHVFRWAVCAALDKAGVRMFASARQLHAGARRKSKFASRTKSLLIRMKHAILSATETNNSNKYVKLPPIPCHMYAMQQILKNNPCGSLIETFVERSDILGQIICSRRKFENENASELKEPPNLGTERCQKRTMKKFGRDKESCTLKNFQPWICPGAQLEPAPPCLCDSLFYDPPIDSCVALSDCSLQAALPEASDFSSRIEVAWYVPAPNWTRAPPAIVAPSTTTRRPTAASPCLIAAPKLRSPKPVTVSPCPDRTRKGIQANHSEDIIKLVNDTNLKTNAQDYLKKFKYKYISVALDKVQRNTCTIGEATEIWLELLEAFETEQANGEFLVSDTNKVKERMEMASTPPAHFLANLLDHRFREAFPIIINYQAKCAPFEHMFSKHLIENENSKVKPLAWWRSMNNINTTSMELAQQLHTAIALSANIERLFSSYGSVHSSELRNRLGNVKAAKLVSILKELYSISDDVTDEIDDYEIERV</sequence>
<proteinExistence type="predicted"/>
<dbReference type="EMBL" id="OU896712">
    <property type="protein sequence ID" value="CAG9823150.1"/>
    <property type="molecule type" value="Genomic_DNA"/>
</dbReference>
<feature type="domain" description="HAT C-terminal dimerisation" evidence="1">
    <location>
        <begin position="384"/>
        <end position="459"/>
    </location>
</feature>
<dbReference type="GO" id="GO:0046983">
    <property type="term" value="F:protein dimerization activity"/>
    <property type="evidence" value="ECO:0007669"/>
    <property type="project" value="InterPro"/>
</dbReference>
<dbReference type="InterPro" id="IPR012337">
    <property type="entry name" value="RNaseH-like_sf"/>
</dbReference>
<evidence type="ECO:0000259" key="1">
    <source>
        <dbReference type="Pfam" id="PF05699"/>
    </source>
</evidence>
<reference evidence="2" key="2">
    <citation type="submission" date="2022-10" db="EMBL/GenBank/DDBJ databases">
        <authorList>
            <consortium name="ENA_rothamsted_submissions"/>
            <consortium name="culmorum"/>
            <person name="King R."/>
        </authorList>
    </citation>
    <scope>NUCLEOTIDE SEQUENCE</scope>
</reference>
<reference evidence="2" key="1">
    <citation type="submission" date="2022-01" db="EMBL/GenBank/DDBJ databases">
        <authorList>
            <person name="King R."/>
        </authorList>
    </citation>
    <scope>NUCLEOTIDE SEQUENCE</scope>
</reference>
<gene>
    <name evidence="2" type="ORF">PHAECO_LOCUS10525</name>
</gene>
<dbReference type="OrthoDB" id="1716303at2759"/>
<accession>A0A9N9X298</accession>
<evidence type="ECO:0000313" key="3">
    <source>
        <dbReference type="Proteomes" id="UP001153737"/>
    </source>
</evidence>
<dbReference type="SUPFAM" id="SSF53098">
    <property type="entry name" value="Ribonuclease H-like"/>
    <property type="match status" value="1"/>
</dbReference>
<evidence type="ECO:0000313" key="2">
    <source>
        <dbReference type="EMBL" id="CAG9823150.1"/>
    </source>
</evidence>
<organism evidence="2 3">
    <name type="scientific">Phaedon cochleariae</name>
    <name type="common">Mustard beetle</name>
    <dbReference type="NCBI Taxonomy" id="80249"/>
    <lineage>
        <taxon>Eukaryota</taxon>
        <taxon>Metazoa</taxon>
        <taxon>Ecdysozoa</taxon>
        <taxon>Arthropoda</taxon>
        <taxon>Hexapoda</taxon>
        <taxon>Insecta</taxon>
        <taxon>Pterygota</taxon>
        <taxon>Neoptera</taxon>
        <taxon>Endopterygota</taxon>
        <taxon>Coleoptera</taxon>
        <taxon>Polyphaga</taxon>
        <taxon>Cucujiformia</taxon>
        <taxon>Chrysomeloidea</taxon>
        <taxon>Chrysomelidae</taxon>
        <taxon>Chrysomelinae</taxon>
        <taxon>Chrysomelini</taxon>
        <taxon>Phaedon</taxon>
    </lineage>
</organism>
<dbReference type="Pfam" id="PF05699">
    <property type="entry name" value="Dimer_Tnp_hAT"/>
    <property type="match status" value="1"/>
</dbReference>
<dbReference type="InterPro" id="IPR008906">
    <property type="entry name" value="HATC_C_dom"/>
</dbReference>
<dbReference type="Proteomes" id="UP001153737">
    <property type="component" value="Chromosome 6"/>
</dbReference>